<dbReference type="OrthoDB" id="185373at2759"/>
<evidence type="ECO:0000313" key="4">
    <source>
        <dbReference type="EMBL" id="KAF5200573.1"/>
    </source>
</evidence>
<organism evidence="4 5">
    <name type="scientific">Thalictrum thalictroides</name>
    <name type="common">Rue-anemone</name>
    <name type="synonym">Anemone thalictroides</name>
    <dbReference type="NCBI Taxonomy" id="46969"/>
    <lineage>
        <taxon>Eukaryota</taxon>
        <taxon>Viridiplantae</taxon>
        <taxon>Streptophyta</taxon>
        <taxon>Embryophyta</taxon>
        <taxon>Tracheophyta</taxon>
        <taxon>Spermatophyta</taxon>
        <taxon>Magnoliopsida</taxon>
        <taxon>Ranunculales</taxon>
        <taxon>Ranunculaceae</taxon>
        <taxon>Thalictroideae</taxon>
        <taxon>Thalictrum</taxon>
    </lineage>
</organism>
<dbReference type="PANTHER" id="PTHR47447:SF28">
    <property type="entry name" value="PENTACOTRIPEPTIDE-REPEAT REGION OF PRORP DOMAIN-CONTAINING PROTEIN"/>
    <property type="match status" value="1"/>
</dbReference>
<dbReference type="InterPro" id="IPR011990">
    <property type="entry name" value="TPR-like_helical_dom_sf"/>
</dbReference>
<name>A0A7J6WU68_THATH</name>
<evidence type="ECO:0000256" key="3">
    <source>
        <dbReference type="PROSITE-ProRule" id="PRU00708"/>
    </source>
</evidence>
<feature type="repeat" description="PPR" evidence="3">
    <location>
        <begin position="194"/>
        <end position="228"/>
    </location>
</feature>
<evidence type="ECO:0000256" key="1">
    <source>
        <dbReference type="ARBA" id="ARBA00007626"/>
    </source>
</evidence>
<feature type="repeat" description="PPR" evidence="3">
    <location>
        <begin position="333"/>
        <end position="367"/>
    </location>
</feature>
<comment type="similarity">
    <text evidence="1">Belongs to the PPR family. P subfamily.</text>
</comment>
<keyword evidence="2" id="KW-0677">Repeat</keyword>
<dbReference type="Pfam" id="PF01535">
    <property type="entry name" value="PPR"/>
    <property type="match status" value="3"/>
</dbReference>
<comment type="caution">
    <text evidence="4">The sequence shown here is derived from an EMBL/GenBank/DDBJ whole genome shotgun (WGS) entry which is preliminary data.</text>
</comment>
<feature type="repeat" description="PPR" evidence="3">
    <location>
        <begin position="263"/>
        <end position="297"/>
    </location>
</feature>
<feature type="repeat" description="PPR" evidence="3">
    <location>
        <begin position="298"/>
        <end position="332"/>
    </location>
</feature>
<dbReference type="InterPro" id="IPR002885">
    <property type="entry name" value="PPR_rpt"/>
</dbReference>
<proteinExistence type="inferred from homology"/>
<dbReference type="Pfam" id="PF13041">
    <property type="entry name" value="PPR_2"/>
    <property type="match status" value="2"/>
</dbReference>
<sequence length="555" mass="62897">MNAGIDCLMGKTEEPGDFNPYSQAKYKQLNQRKLSILSLYSSGVIAYSIISSSTEHLHCPSNDQQQSPPRVSQCEIEKDEDSSKRVVVVDEFLTPAEKLRGVFLQKLNGKAVIESALTDTHVDLTLEVVGEVVNRGNLGGEAMVHFFNWAIKQPAILRDLKSYQVILKALGRRKYFDYMEGILRKMIKQEIKLDFETLEVVMDSFVRARLVSKAVQLFENLEEFGLKRETESLNVLLMCLCRRSHVGTASSVLNSKKGKIGFDRTTFNVIIAGWSKLGRIKEVERFIREMVDDGLSPDCSTFSYLLEGLGRAGQIDDAVEVFGKMSENECMPDTATYNVMISNFVSVGNLDECMKYYRDMTAKNSLPDMNTYTILISAFLKSRRVADALELFDEMLDRGIYPNTGTITSFLEPLCSFGPPHAATIIYKKARKVGCEISLKAYKLLLMRLSRFGKCGMVLKVWDEMQSCGYSSDMEVYEYVVNGLCNIGQLENAVLVMEEALSKGFCPGKIIYSKLNNKLLNLNKVERAYRLFLKVKEARKCENARRYWRATGWHF</sequence>
<gene>
    <name evidence="4" type="ORF">FRX31_009842</name>
</gene>
<dbReference type="NCBIfam" id="TIGR00756">
    <property type="entry name" value="PPR"/>
    <property type="match status" value="4"/>
</dbReference>
<feature type="repeat" description="PPR" evidence="3">
    <location>
        <begin position="368"/>
        <end position="402"/>
    </location>
</feature>
<dbReference type="PROSITE" id="PS51375">
    <property type="entry name" value="PPR"/>
    <property type="match status" value="6"/>
</dbReference>
<keyword evidence="5" id="KW-1185">Reference proteome</keyword>
<dbReference type="Gene3D" id="1.25.40.10">
    <property type="entry name" value="Tetratricopeptide repeat domain"/>
    <property type="match status" value="4"/>
</dbReference>
<reference evidence="4 5" key="1">
    <citation type="submission" date="2020-06" db="EMBL/GenBank/DDBJ databases">
        <title>Transcriptomic and genomic resources for Thalictrum thalictroides and T. hernandezii: Facilitating candidate gene discovery in an emerging model plant lineage.</title>
        <authorList>
            <person name="Arias T."/>
            <person name="Riano-Pachon D.M."/>
            <person name="Di Stilio V.S."/>
        </authorList>
    </citation>
    <scope>NUCLEOTIDE SEQUENCE [LARGE SCALE GENOMIC DNA]</scope>
    <source>
        <strain evidence="5">cv. WT478/WT964</strain>
        <tissue evidence="4">Leaves</tissue>
    </source>
</reference>
<evidence type="ECO:0000256" key="2">
    <source>
        <dbReference type="ARBA" id="ARBA00022737"/>
    </source>
</evidence>
<dbReference type="Proteomes" id="UP000554482">
    <property type="component" value="Unassembled WGS sequence"/>
</dbReference>
<accession>A0A7J6WU68</accession>
<dbReference type="EMBL" id="JABWDY010010595">
    <property type="protein sequence ID" value="KAF5200573.1"/>
    <property type="molecule type" value="Genomic_DNA"/>
</dbReference>
<feature type="repeat" description="PPR" evidence="3">
    <location>
        <begin position="473"/>
        <end position="507"/>
    </location>
</feature>
<evidence type="ECO:0000313" key="5">
    <source>
        <dbReference type="Proteomes" id="UP000554482"/>
    </source>
</evidence>
<dbReference type="AlphaFoldDB" id="A0A7J6WU68"/>
<protein>
    <submittedName>
        <fullName evidence="4">Pentatricopeptide repeat-containing protein</fullName>
    </submittedName>
</protein>
<dbReference type="PANTHER" id="PTHR47447">
    <property type="entry name" value="OS03G0856100 PROTEIN"/>
    <property type="match status" value="1"/>
</dbReference>